<evidence type="ECO:0000256" key="2">
    <source>
        <dbReference type="ARBA" id="ARBA00022857"/>
    </source>
</evidence>
<keyword evidence="2" id="KW-0521">NADP</keyword>
<dbReference type="SUPFAM" id="SSF51735">
    <property type="entry name" value="NAD(P)-binding Rossmann-fold domains"/>
    <property type="match status" value="1"/>
</dbReference>
<dbReference type="InterPro" id="IPR036291">
    <property type="entry name" value="NAD(P)-bd_dom_sf"/>
</dbReference>
<dbReference type="Pfam" id="PF13460">
    <property type="entry name" value="NAD_binding_10"/>
    <property type="match status" value="1"/>
</dbReference>
<dbReference type="InterPro" id="IPR051609">
    <property type="entry name" value="NmrA/Isoflavone_reductase-like"/>
</dbReference>
<dbReference type="EMBL" id="AP024443">
    <property type="protein sequence ID" value="BCS19422.1"/>
    <property type="molecule type" value="Genomic_DNA"/>
</dbReference>
<evidence type="ECO:0000259" key="4">
    <source>
        <dbReference type="Pfam" id="PF13460"/>
    </source>
</evidence>
<name>A0A7R8AIG1_9EURO</name>
<dbReference type="Gene3D" id="3.40.50.720">
    <property type="entry name" value="NAD(P)-binding Rossmann-like Domain"/>
    <property type="match status" value="2"/>
</dbReference>
<dbReference type="KEGG" id="apuu:APUU_12250S"/>
<dbReference type="InterPro" id="IPR016040">
    <property type="entry name" value="NAD(P)-bd_dom"/>
</dbReference>
<sequence>MAIAIAGSGDLTRYIVEELLGSTHPHKVVLLVRTPKPYFSTSNPNLIQESVDYTSVESIKSALDKHDATTLISTILTYDTEAFVSIHESLVAAALQSRNCTRFIPSEYGVNIRDYPDQPGFYWETREPIRRILRSQGEGKGKGEGKVLEWTLVCCGWILDYILPRENRYMKDIGDSFPVNLEGKRAVIPGTGREEVDFISARDLARGLVALVETQKGEWEEYTFLSGEQMSCDRLVEAVRAHYGFGDGFEVKYLSLRELVNEVRDAEDEFARIEAEYKIVIPSGSTALDWDEVRRHREKYFGQVKFRDVREVLGGVGEGVIV</sequence>
<dbReference type="PANTHER" id="PTHR47706">
    <property type="entry name" value="NMRA-LIKE FAMILY PROTEIN"/>
    <property type="match status" value="1"/>
</dbReference>
<dbReference type="RefSeq" id="XP_041551616.1">
    <property type="nucleotide sequence ID" value="XM_041698431.1"/>
</dbReference>
<comment type="similarity">
    <text evidence="1">Belongs to the NmrA-type oxidoreductase family. Isoflavone reductase subfamily.</text>
</comment>
<dbReference type="AlphaFoldDB" id="A0A7R8AIG1"/>
<dbReference type="PANTHER" id="PTHR47706:SF4">
    <property type="entry name" value="NMRA-LIKE DOMAIN-CONTAINING PROTEIN"/>
    <property type="match status" value="1"/>
</dbReference>
<dbReference type="OrthoDB" id="419598at2759"/>
<reference evidence="5" key="1">
    <citation type="submission" date="2021-01" db="EMBL/GenBank/DDBJ databases">
        <authorList>
            <consortium name="Aspergillus puulaauensis MK2 genome sequencing consortium"/>
            <person name="Kazuki M."/>
            <person name="Futagami T."/>
        </authorList>
    </citation>
    <scope>NUCLEOTIDE SEQUENCE</scope>
    <source>
        <strain evidence="5">MK2</strain>
    </source>
</reference>
<evidence type="ECO:0000313" key="6">
    <source>
        <dbReference type="Proteomes" id="UP000654913"/>
    </source>
</evidence>
<keyword evidence="3" id="KW-0560">Oxidoreductase</keyword>
<feature type="domain" description="NAD(P)-binding" evidence="4">
    <location>
        <begin position="7"/>
        <end position="161"/>
    </location>
</feature>
<dbReference type="GeneID" id="64969427"/>
<evidence type="ECO:0000313" key="5">
    <source>
        <dbReference type="EMBL" id="BCS19422.1"/>
    </source>
</evidence>
<dbReference type="GO" id="GO:0016491">
    <property type="term" value="F:oxidoreductase activity"/>
    <property type="evidence" value="ECO:0007669"/>
    <property type="project" value="UniProtKB-KW"/>
</dbReference>
<protein>
    <recommendedName>
        <fullName evidence="4">NAD(P)-binding domain-containing protein</fullName>
    </recommendedName>
</protein>
<proteinExistence type="inferred from homology"/>
<organism evidence="5 6">
    <name type="scientific">Aspergillus puulaauensis</name>
    <dbReference type="NCBI Taxonomy" id="1220207"/>
    <lineage>
        <taxon>Eukaryota</taxon>
        <taxon>Fungi</taxon>
        <taxon>Dikarya</taxon>
        <taxon>Ascomycota</taxon>
        <taxon>Pezizomycotina</taxon>
        <taxon>Eurotiomycetes</taxon>
        <taxon>Eurotiomycetidae</taxon>
        <taxon>Eurotiales</taxon>
        <taxon>Aspergillaceae</taxon>
        <taxon>Aspergillus</taxon>
    </lineage>
</organism>
<evidence type="ECO:0000256" key="1">
    <source>
        <dbReference type="ARBA" id="ARBA00005725"/>
    </source>
</evidence>
<evidence type="ECO:0000256" key="3">
    <source>
        <dbReference type="ARBA" id="ARBA00023002"/>
    </source>
</evidence>
<gene>
    <name evidence="5" type="ORF">APUU_12250S</name>
</gene>
<accession>A0A7R8AIG1</accession>
<keyword evidence="6" id="KW-1185">Reference proteome</keyword>
<dbReference type="Proteomes" id="UP000654913">
    <property type="component" value="Chromosome 1"/>
</dbReference>
<reference evidence="5" key="2">
    <citation type="submission" date="2021-02" db="EMBL/GenBank/DDBJ databases">
        <title>Aspergillus puulaauensis MK2 genome sequence.</title>
        <authorList>
            <person name="Futagami T."/>
            <person name="Mori K."/>
            <person name="Kadooka C."/>
            <person name="Tanaka T."/>
        </authorList>
    </citation>
    <scope>NUCLEOTIDE SEQUENCE</scope>
    <source>
        <strain evidence="5">MK2</strain>
    </source>
</reference>